<evidence type="ECO:0000256" key="4">
    <source>
        <dbReference type="PROSITE-ProRule" id="PRU00335"/>
    </source>
</evidence>
<evidence type="ECO:0000259" key="6">
    <source>
        <dbReference type="PROSITE" id="PS50977"/>
    </source>
</evidence>
<dbReference type="InterPro" id="IPR001647">
    <property type="entry name" value="HTH_TetR"/>
</dbReference>
<evidence type="ECO:0000313" key="8">
    <source>
        <dbReference type="Proteomes" id="UP000503540"/>
    </source>
</evidence>
<keyword evidence="3" id="KW-0804">Transcription</keyword>
<dbReference type="Pfam" id="PF00440">
    <property type="entry name" value="TetR_N"/>
    <property type="match status" value="1"/>
</dbReference>
<evidence type="ECO:0000256" key="1">
    <source>
        <dbReference type="ARBA" id="ARBA00023015"/>
    </source>
</evidence>
<dbReference type="SUPFAM" id="SSF46689">
    <property type="entry name" value="Homeodomain-like"/>
    <property type="match status" value="1"/>
</dbReference>
<dbReference type="Proteomes" id="UP000503540">
    <property type="component" value="Chromosome"/>
</dbReference>
<sequence>MGSRSGDGGGRAGGAADGVGSPGQDGAASLMQMPIPRRPGKSGRAGRRRSAKVDGDARQLILDAAEKLFAAQGFDATATAAIAAAAEVPKGLVFYYFPTKDSILSALMAERVPAAPIDDIGTVVAPGDPATSLVNLDAALNLRDHHSSVLRVIMWREADTHPDVRRQLRKLRDQLLDVTARVLQASAPDPVRPGTIRACAAAWVSAMFAIASTDRLHALDGVPMPTAEEILNVAQVVAAGMTHLG</sequence>
<organism evidence="7 8">
    <name type="scientific">Nocardia arthritidis</name>
    <dbReference type="NCBI Taxonomy" id="228602"/>
    <lineage>
        <taxon>Bacteria</taxon>
        <taxon>Bacillati</taxon>
        <taxon>Actinomycetota</taxon>
        <taxon>Actinomycetes</taxon>
        <taxon>Mycobacteriales</taxon>
        <taxon>Nocardiaceae</taxon>
        <taxon>Nocardia</taxon>
    </lineage>
</organism>
<feature type="DNA-binding region" description="H-T-H motif" evidence="4">
    <location>
        <begin position="78"/>
        <end position="97"/>
    </location>
</feature>
<dbReference type="EMBL" id="CP046172">
    <property type="protein sequence ID" value="QIS15951.1"/>
    <property type="molecule type" value="Genomic_DNA"/>
</dbReference>
<reference evidence="7 8" key="1">
    <citation type="journal article" date="2019" name="ACS Chem. Biol.">
        <title>Identification and Mobilization of a Cryptic Antibiotic Biosynthesis Gene Locus from a Human-Pathogenic Nocardia Isolate.</title>
        <authorList>
            <person name="Herisse M."/>
            <person name="Ishida K."/>
            <person name="Porter J.L."/>
            <person name="Howden B."/>
            <person name="Hertweck C."/>
            <person name="Stinear T.P."/>
            <person name="Pidot S.J."/>
        </authorList>
    </citation>
    <scope>NUCLEOTIDE SEQUENCE [LARGE SCALE GENOMIC DNA]</scope>
    <source>
        <strain evidence="7 8">AUSMDU00012717</strain>
    </source>
</reference>
<evidence type="ECO:0000256" key="3">
    <source>
        <dbReference type="ARBA" id="ARBA00023163"/>
    </source>
</evidence>
<feature type="compositionally biased region" description="Basic residues" evidence="5">
    <location>
        <begin position="38"/>
        <end position="50"/>
    </location>
</feature>
<keyword evidence="8" id="KW-1185">Reference proteome</keyword>
<feature type="domain" description="HTH tetR-type" evidence="6">
    <location>
        <begin position="55"/>
        <end position="115"/>
    </location>
</feature>
<gene>
    <name evidence="7" type="ORF">F5544_40675</name>
</gene>
<evidence type="ECO:0000256" key="5">
    <source>
        <dbReference type="SAM" id="MobiDB-lite"/>
    </source>
</evidence>
<dbReference type="GO" id="GO:0000976">
    <property type="term" value="F:transcription cis-regulatory region binding"/>
    <property type="evidence" value="ECO:0007669"/>
    <property type="project" value="TreeGrafter"/>
</dbReference>
<dbReference type="PANTHER" id="PTHR30055:SF234">
    <property type="entry name" value="HTH-TYPE TRANSCRIPTIONAL REGULATOR BETI"/>
    <property type="match status" value="1"/>
</dbReference>
<evidence type="ECO:0000313" key="7">
    <source>
        <dbReference type="EMBL" id="QIS15951.1"/>
    </source>
</evidence>
<dbReference type="Gene3D" id="1.10.357.10">
    <property type="entry name" value="Tetracycline Repressor, domain 2"/>
    <property type="match status" value="1"/>
</dbReference>
<name>A0A6G9YS08_9NOCA</name>
<evidence type="ECO:0000256" key="2">
    <source>
        <dbReference type="ARBA" id="ARBA00023125"/>
    </source>
</evidence>
<dbReference type="PROSITE" id="PS50977">
    <property type="entry name" value="HTH_TETR_2"/>
    <property type="match status" value="1"/>
</dbReference>
<protein>
    <submittedName>
        <fullName evidence="7">TetR family transcriptional regulator</fullName>
    </submittedName>
</protein>
<accession>A0A6G9YS08</accession>
<keyword evidence="2 4" id="KW-0238">DNA-binding</keyword>
<dbReference type="PRINTS" id="PR00455">
    <property type="entry name" value="HTHTETR"/>
</dbReference>
<dbReference type="KEGG" id="nah:F5544_40675"/>
<dbReference type="InterPro" id="IPR009057">
    <property type="entry name" value="Homeodomain-like_sf"/>
</dbReference>
<feature type="region of interest" description="Disordered" evidence="5">
    <location>
        <begin position="1"/>
        <end position="52"/>
    </location>
</feature>
<keyword evidence="1" id="KW-0805">Transcription regulation</keyword>
<dbReference type="PANTHER" id="PTHR30055">
    <property type="entry name" value="HTH-TYPE TRANSCRIPTIONAL REGULATOR RUTR"/>
    <property type="match status" value="1"/>
</dbReference>
<dbReference type="InterPro" id="IPR050109">
    <property type="entry name" value="HTH-type_TetR-like_transc_reg"/>
</dbReference>
<feature type="compositionally biased region" description="Gly residues" evidence="5">
    <location>
        <begin position="1"/>
        <end position="23"/>
    </location>
</feature>
<dbReference type="AlphaFoldDB" id="A0A6G9YS08"/>
<dbReference type="GO" id="GO:0003700">
    <property type="term" value="F:DNA-binding transcription factor activity"/>
    <property type="evidence" value="ECO:0007669"/>
    <property type="project" value="TreeGrafter"/>
</dbReference>
<proteinExistence type="predicted"/>